<name>A0A0F6VZR9_9BACT</name>
<reference evidence="3 4" key="1">
    <citation type="submission" date="2015-03" db="EMBL/GenBank/DDBJ databases">
        <title>Genome assembly of Sandaracinus amylolyticus DSM 53668.</title>
        <authorList>
            <person name="Sharma G."/>
            <person name="Subramanian S."/>
        </authorList>
    </citation>
    <scope>NUCLEOTIDE SEQUENCE [LARGE SCALE GENOMIC DNA]</scope>
    <source>
        <strain evidence="3 4">DSM 53668</strain>
    </source>
</reference>
<dbReference type="STRING" id="927083.DB32_000739"/>
<dbReference type="KEGG" id="samy:DB32_000739"/>
<keyword evidence="4" id="KW-1185">Reference proteome</keyword>
<evidence type="ECO:0000256" key="1">
    <source>
        <dbReference type="SAM" id="Phobius"/>
    </source>
</evidence>
<dbReference type="Pfam" id="PF14018">
    <property type="entry name" value="DUF4234"/>
    <property type="match status" value="1"/>
</dbReference>
<dbReference type="AlphaFoldDB" id="A0A0F6VZR9"/>
<dbReference type="RefSeq" id="WP_053231034.1">
    <property type="nucleotide sequence ID" value="NZ_CP011125.1"/>
</dbReference>
<accession>A0A0F6VZR9</accession>
<feature type="transmembrane region" description="Helical" evidence="1">
    <location>
        <begin position="7"/>
        <end position="24"/>
    </location>
</feature>
<evidence type="ECO:0000313" key="3">
    <source>
        <dbReference type="EMBL" id="AKF03590.1"/>
    </source>
</evidence>
<organism evidence="3 4">
    <name type="scientific">Sandaracinus amylolyticus</name>
    <dbReference type="NCBI Taxonomy" id="927083"/>
    <lineage>
        <taxon>Bacteria</taxon>
        <taxon>Pseudomonadati</taxon>
        <taxon>Myxococcota</taxon>
        <taxon>Polyangia</taxon>
        <taxon>Polyangiales</taxon>
        <taxon>Sandaracinaceae</taxon>
        <taxon>Sandaracinus</taxon>
    </lineage>
</organism>
<sequence length="130" mass="14695">MTKREPWIVLVLTFVTCGLYHLWWQYSTTEELKRVSGRDDLNPTMDLILTLLTCGLWVVYVAYRNAQVVHEMYGSRGMQHEDKSTLLVILYAVAVFNGVTAFIAPMILQDEINKLADRVLGSAGPAPSTF</sequence>
<dbReference type="InterPro" id="IPR025328">
    <property type="entry name" value="DUF4234"/>
</dbReference>
<keyword evidence="1" id="KW-0812">Transmembrane</keyword>
<feature type="domain" description="DUF4234" evidence="2">
    <location>
        <begin position="5"/>
        <end position="67"/>
    </location>
</feature>
<keyword evidence="1" id="KW-1133">Transmembrane helix</keyword>
<protein>
    <recommendedName>
        <fullName evidence="2">DUF4234 domain-containing protein</fullName>
    </recommendedName>
</protein>
<evidence type="ECO:0000313" key="4">
    <source>
        <dbReference type="Proteomes" id="UP000034883"/>
    </source>
</evidence>
<feature type="transmembrane region" description="Helical" evidence="1">
    <location>
        <begin position="44"/>
        <end position="63"/>
    </location>
</feature>
<dbReference type="EMBL" id="CP011125">
    <property type="protein sequence ID" value="AKF03590.1"/>
    <property type="molecule type" value="Genomic_DNA"/>
</dbReference>
<evidence type="ECO:0000259" key="2">
    <source>
        <dbReference type="Pfam" id="PF14018"/>
    </source>
</evidence>
<keyword evidence="1" id="KW-0472">Membrane</keyword>
<dbReference type="OrthoDB" id="5526625at2"/>
<feature type="transmembrane region" description="Helical" evidence="1">
    <location>
        <begin position="84"/>
        <end position="108"/>
    </location>
</feature>
<dbReference type="Proteomes" id="UP000034883">
    <property type="component" value="Chromosome"/>
</dbReference>
<proteinExistence type="predicted"/>
<gene>
    <name evidence="3" type="ORF">DB32_000739</name>
</gene>